<comment type="caution">
    <text evidence="1">The sequence shown here is derived from an EMBL/GenBank/DDBJ whole genome shotgun (WGS) entry which is preliminary data.</text>
</comment>
<dbReference type="Proteomes" id="UP000070155">
    <property type="component" value="Unassembled WGS sequence"/>
</dbReference>
<dbReference type="InterPro" id="IPR001969">
    <property type="entry name" value="Aspartic_peptidase_AS"/>
</dbReference>
<evidence type="ECO:0000313" key="2">
    <source>
        <dbReference type="Proteomes" id="UP000070155"/>
    </source>
</evidence>
<evidence type="ECO:0000313" key="1">
    <source>
        <dbReference type="EMBL" id="KXA94226.1"/>
    </source>
</evidence>
<reference evidence="1 2" key="1">
    <citation type="journal article" date="2016" name="Sci. Rep.">
        <title>Metabolic traits of an uncultured archaeal lineage -MSBL1- from brine pools of the Red Sea.</title>
        <authorList>
            <person name="Mwirichia R."/>
            <person name="Alam I."/>
            <person name="Rashid M."/>
            <person name="Vinu M."/>
            <person name="Ba-Alawi W."/>
            <person name="Anthony Kamau A."/>
            <person name="Kamanda Ngugi D."/>
            <person name="Goker M."/>
            <person name="Klenk H.P."/>
            <person name="Bajic V."/>
            <person name="Stingl U."/>
        </authorList>
    </citation>
    <scope>NUCLEOTIDE SEQUENCE [LARGE SCALE GENOMIC DNA]</scope>
    <source>
        <strain evidence="1">SCGC-AAA259I07</strain>
    </source>
</reference>
<gene>
    <name evidence="1" type="ORF">AKJ36_03260</name>
</gene>
<organism evidence="1 2">
    <name type="scientific">candidate division MSBL1 archaeon SCGC-AAA259I07</name>
    <dbReference type="NCBI Taxonomy" id="1698266"/>
    <lineage>
        <taxon>Archaea</taxon>
        <taxon>Methanobacteriati</taxon>
        <taxon>Methanobacteriota</taxon>
        <taxon>candidate division MSBL1</taxon>
    </lineage>
</organism>
<sequence>MFMTEVELETTIFTSKGYETRKLVTYIEINGQKTEGMVDTGATHSFMSLEEARFLNIDLPSQSDTNYTLPMGIKIPIAFKEIDLKFYDSDTWENVVFEISDVNFAVIMASAEEMNEKVKIENNKIRKEEIKSLPILLGMDDFLERVDLIFEGSQSFLLRF</sequence>
<dbReference type="Pfam" id="PF13975">
    <property type="entry name" value="gag-asp_proteas"/>
    <property type="match status" value="1"/>
</dbReference>
<name>A0A133UJI4_9EURY</name>
<dbReference type="InterPro" id="IPR021109">
    <property type="entry name" value="Peptidase_aspartic_dom_sf"/>
</dbReference>
<dbReference type="AlphaFoldDB" id="A0A133UJI4"/>
<proteinExistence type="predicted"/>
<protein>
    <submittedName>
        <fullName evidence="1">Uncharacterized protein</fullName>
    </submittedName>
</protein>
<accession>A0A133UJI4</accession>
<dbReference type="EMBL" id="LHXQ01000062">
    <property type="protein sequence ID" value="KXA94226.1"/>
    <property type="molecule type" value="Genomic_DNA"/>
</dbReference>
<dbReference type="GO" id="GO:0006508">
    <property type="term" value="P:proteolysis"/>
    <property type="evidence" value="ECO:0007669"/>
    <property type="project" value="InterPro"/>
</dbReference>
<keyword evidence="2" id="KW-1185">Reference proteome</keyword>
<dbReference type="Gene3D" id="2.40.70.10">
    <property type="entry name" value="Acid Proteases"/>
    <property type="match status" value="1"/>
</dbReference>
<dbReference type="PROSITE" id="PS00141">
    <property type="entry name" value="ASP_PROTEASE"/>
    <property type="match status" value="1"/>
</dbReference>
<dbReference type="SUPFAM" id="SSF50630">
    <property type="entry name" value="Acid proteases"/>
    <property type="match status" value="1"/>
</dbReference>
<dbReference type="GO" id="GO:0004190">
    <property type="term" value="F:aspartic-type endopeptidase activity"/>
    <property type="evidence" value="ECO:0007669"/>
    <property type="project" value="InterPro"/>
</dbReference>